<name>A0AAD4MMV7_9BILA</name>
<dbReference type="AlphaFoldDB" id="A0AAD4MMV7"/>
<feature type="transmembrane region" description="Helical" evidence="1">
    <location>
        <begin position="184"/>
        <end position="204"/>
    </location>
</feature>
<protein>
    <submittedName>
        <fullName evidence="2">Uncharacterized protein</fullName>
    </submittedName>
</protein>
<gene>
    <name evidence="2" type="ORF">DdX_17112</name>
</gene>
<accession>A0AAD4MMV7</accession>
<comment type="caution">
    <text evidence="2">The sequence shown here is derived from an EMBL/GenBank/DDBJ whole genome shotgun (WGS) entry which is preliminary data.</text>
</comment>
<keyword evidence="3" id="KW-1185">Reference proteome</keyword>
<evidence type="ECO:0000313" key="2">
    <source>
        <dbReference type="EMBL" id="KAI1699767.1"/>
    </source>
</evidence>
<proteinExistence type="predicted"/>
<reference evidence="2" key="1">
    <citation type="submission" date="2022-01" db="EMBL/GenBank/DDBJ databases">
        <title>Genome Sequence Resource for Two Populations of Ditylenchus destructor, the Migratory Endoparasitic Phytonematode.</title>
        <authorList>
            <person name="Zhang H."/>
            <person name="Lin R."/>
            <person name="Xie B."/>
        </authorList>
    </citation>
    <scope>NUCLEOTIDE SEQUENCE</scope>
    <source>
        <strain evidence="2">BazhouSP</strain>
    </source>
</reference>
<organism evidence="2 3">
    <name type="scientific">Ditylenchus destructor</name>
    <dbReference type="NCBI Taxonomy" id="166010"/>
    <lineage>
        <taxon>Eukaryota</taxon>
        <taxon>Metazoa</taxon>
        <taxon>Ecdysozoa</taxon>
        <taxon>Nematoda</taxon>
        <taxon>Chromadorea</taxon>
        <taxon>Rhabditida</taxon>
        <taxon>Tylenchina</taxon>
        <taxon>Tylenchomorpha</taxon>
        <taxon>Sphaerularioidea</taxon>
        <taxon>Anguinidae</taxon>
        <taxon>Anguininae</taxon>
        <taxon>Ditylenchus</taxon>
    </lineage>
</organism>
<dbReference type="Proteomes" id="UP001201812">
    <property type="component" value="Unassembled WGS sequence"/>
</dbReference>
<sequence length="212" mass="23442">MKKMPSTVHTKAARDRRRTFVNDALSSDDPTILCSNAENIRIPTKMSPSTSSPRSLPSSPFKLGAAFAALFQSAAGSVFNAIADEDYPQNLRAMRRHGDRRPDEGLYGAQTFVHTFGTSDACARKCPRACVAQELEELMDMQRWICPNKAIPQLTPNPLTSYSAITPAYDFGHQSESFHFSSQFLLILVPLGLLTLMLILIVWCRKCSAQSA</sequence>
<keyword evidence="1" id="KW-0472">Membrane</keyword>
<dbReference type="EMBL" id="JAKKPZ010000167">
    <property type="protein sequence ID" value="KAI1699767.1"/>
    <property type="molecule type" value="Genomic_DNA"/>
</dbReference>
<evidence type="ECO:0000256" key="1">
    <source>
        <dbReference type="SAM" id="Phobius"/>
    </source>
</evidence>
<keyword evidence="1" id="KW-0812">Transmembrane</keyword>
<evidence type="ECO:0000313" key="3">
    <source>
        <dbReference type="Proteomes" id="UP001201812"/>
    </source>
</evidence>
<keyword evidence="1" id="KW-1133">Transmembrane helix</keyword>